<protein>
    <submittedName>
        <fullName evidence="1">Uncharacterized protein</fullName>
    </submittedName>
</protein>
<organism evidence="1 2">
    <name type="scientific">Trypanosoma cruzi</name>
    <dbReference type="NCBI Taxonomy" id="5693"/>
    <lineage>
        <taxon>Eukaryota</taxon>
        <taxon>Discoba</taxon>
        <taxon>Euglenozoa</taxon>
        <taxon>Kinetoplastea</taxon>
        <taxon>Metakinetoplastina</taxon>
        <taxon>Trypanosomatida</taxon>
        <taxon>Trypanosomatidae</taxon>
        <taxon>Trypanosoma</taxon>
        <taxon>Schizotrypanum</taxon>
    </lineage>
</organism>
<comment type="caution">
    <text evidence="1">The sequence shown here is derived from an EMBL/GenBank/DDBJ whole genome shotgun (WGS) entry which is preliminary data.</text>
</comment>
<dbReference type="EMBL" id="JABDHM010000410">
    <property type="protein sequence ID" value="KAF5214869.1"/>
    <property type="molecule type" value="Genomic_DNA"/>
</dbReference>
<accession>A0A7J6XK19</accession>
<name>A0A7J6XK19_TRYCR</name>
<dbReference type="VEuPathDB" id="TriTrypDB:ECC02_012484"/>
<dbReference type="Proteomes" id="UP000583944">
    <property type="component" value="Unassembled WGS sequence"/>
</dbReference>
<reference evidence="1 2" key="1">
    <citation type="journal article" date="2019" name="Genome Biol. Evol.">
        <title>Nanopore Sequencing Significantly Improves Genome Assembly of the Protozoan Parasite Trypanosoma cruzi.</title>
        <authorList>
            <person name="Diaz-Viraque F."/>
            <person name="Pita S."/>
            <person name="Greif G."/>
            <person name="de Souza R.C.M."/>
            <person name="Iraola G."/>
            <person name="Robello C."/>
        </authorList>
    </citation>
    <scope>NUCLEOTIDE SEQUENCE [LARGE SCALE GENOMIC DNA]</scope>
    <source>
        <strain evidence="1 2">Berenice</strain>
    </source>
</reference>
<proteinExistence type="predicted"/>
<evidence type="ECO:0000313" key="2">
    <source>
        <dbReference type="Proteomes" id="UP000583944"/>
    </source>
</evidence>
<evidence type="ECO:0000313" key="1">
    <source>
        <dbReference type="EMBL" id="KAF5214869.1"/>
    </source>
</evidence>
<gene>
    <name evidence="1" type="ORF">ECC02_012484</name>
</gene>
<dbReference type="AlphaFoldDB" id="A0A7J6XK19"/>
<sequence length="445" mass="50302">MGEIACRNKHKIILKQKTQKASPCCNPPRTQNLKKKFLATVQKHIYPSPPNNNGKKRAFSSNHISSAGYNPLIDNLIAYLQVRKFHVARDGTLHLLRRLGGKTRAEAFLEHHHQLFRRLIELPHVLPGLAWVQQMLRHFGDVLRDVQAPAGVLLVFRPVKCPVVDRVDDRTRDTQRHALRTTVRAAASVTSVQQPHAAVVLLHLLRQLLAVERRVAHEEWPTKARREDRASSARAASLNAWDVRGVAHHEPEHRLRARQSSHGRHHAKGVVRQENDVLRMASNGLAQRALDVAQRVSNARVLADRLIVEVDLPRSLVQHAVLRHSTEAHGVVDVLLRLRVQADCLGVAAALNVKHATVRPHVLVVADQVAVGVCRQRRLSGPAQSKEDRHIALLAHIRARVHAQVVHSWHQLEHHRQDALLHLTSVLRAKDHLLARLEVQRHARR</sequence>